<name>X1IEA1_9ZZZZ</name>
<dbReference type="AlphaFoldDB" id="X1IEA1"/>
<accession>X1IEA1</accession>
<comment type="caution">
    <text evidence="1">The sequence shown here is derived from an EMBL/GenBank/DDBJ whole genome shotgun (WGS) entry which is preliminary data.</text>
</comment>
<sequence>MEIEQMKVGFMDVFCYIVACPRTKEALVIDPAGDEDRVVERIKQKDLNLK</sequence>
<dbReference type="SUPFAM" id="SSF56281">
    <property type="entry name" value="Metallo-hydrolase/oxidoreductase"/>
    <property type="match status" value="1"/>
</dbReference>
<dbReference type="Gene3D" id="3.60.15.10">
    <property type="entry name" value="Ribonuclease Z/Hydroxyacylglutathione hydrolase-like"/>
    <property type="match status" value="1"/>
</dbReference>
<evidence type="ECO:0008006" key="2">
    <source>
        <dbReference type="Google" id="ProtNLM"/>
    </source>
</evidence>
<evidence type="ECO:0000313" key="1">
    <source>
        <dbReference type="EMBL" id="GAH80746.1"/>
    </source>
</evidence>
<gene>
    <name evidence="1" type="ORF">S03H2_62921</name>
</gene>
<proteinExistence type="predicted"/>
<dbReference type="EMBL" id="BARU01040725">
    <property type="protein sequence ID" value="GAH80746.1"/>
    <property type="molecule type" value="Genomic_DNA"/>
</dbReference>
<feature type="non-terminal residue" evidence="1">
    <location>
        <position position="50"/>
    </location>
</feature>
<organism evidence="1">
    <name type="scientific">marine sediment metagenome</name>
    <dbReference type="NCBI Taxonomy" id="412755"/>
    <lineage>
        <taxon>unclassified sequences</taxon>
        <taxon>metagenomes</taxon>
        <taxon>ecological metagenomes</taxon>
    </lineage>
</organism>
<protein>
    <recommendedName>
        <fullName evidence="2">Metallo-beta-lactamase domain-containing protein</fullName>
    </recommendedName>
</protein>
<dbReference type="InterPro" id="IPR036866">
    <property type="entry name" value="RibonucZ/Hydroxyglut_hydro"/>
</dbReference>
<reference evidence="1" key="1">
    <citation type="journal article" date="2014" name="Front. Microbiol.">
        <title>High frequency of phylogenetically diverse reductive dehalogenase-homologous genes in deep subseafloor sedimentary metagenomes.</title>
        <authorList>
            <person name="Kawai M."/>
            <person name="Futagami T."/>
            <person name="Toyoda A."/>
            <person name="Takaki Y."/>
            <person name="Nishi S."/>
            <person name="Hori S."/>
            <person name="Arai W."/>
            <person name="Tsubouchi T."/>
            <person name="Morono Y."/>
            <person name="Uchiyama I."/>
            <person name="Ito T."/>
            <person name="Fujiyama A."/>
            <person name="Inagaki F."/>
            <person name="Takami H."/>
        </authorList>
    </citation>
    <scope>NUCLEOTIDE SEQUENCE</scope>
    <source>
        <strain evidence="1">Expedition CK06-06</strain>
    </source>
</reference>